<dbReference type="AlphaFoldDB" id="A0A167MK89"/>
<evidence type="ECO:0000313" key="2">
    <source>
        <dbReference type="Proteomes" id="UP000076738"/>
    </source>
</evidence>
<gene>
    <name evidence="1" type="ORF">CALVIDRAFT_99462</name>
</gene>
<reference evidence="1 2" key="1">
    <citation type="journal article" date="2016" name="Mol. Biol. Evol.">
        <title>Comparative Genomics of Early-Diverging Mushroom-Forming Fungi Provides Insights into the Origins of Lignocellulose Decay Capabilities.</title>
        <authorList>
            <person name="Nagy L.G."/>
            <person name="Riley R."/>
            <person name="Tritt A."/>
            <person name="Adam C."/>
            <person name="Daum C."/>
            <person name="Floudas D."/>
            <person name="Sun H."/>
            <person name="Yadav J.S."/>
            <person name="Pangilinan J."/>
            <person name="Larsson K.H."/>
            <person name="Matsuura K."/>
            <person name="Barry K."/>
            <person name="Labutti K."/>
            <person name="Kuo R."/>
            <person name="Ohm R.A."/>
            <person name="Bhattacharya S.S."/>
            <person name="Shirouzu T."/>
            <person name="Yoshinaga Y."/>
            <person name="Martin F.M."/>
            <person name="Grigoriev I.V."/>
            <person name="Hibbett D.S."/>
        </authorList>
    </citation>
    <scope>NUCLEOTIDE SEQUENCE [LARGE SCALE GENOMIC DNA]</scope>
    <source>
        <strain evidence="1 2">TUFC12733</strain>
    </source>
</reference>
<dbReference type="Gene3D" id="3.80.10.10">
    <property type="entry name" value="Ribonuclease Inhibitor"/>
    <property type="match status" value="1"/>
</dbReference>
<organism evidence="1 2">
    <name type="scientific">Calocera viscosa (strain TUFC12733)</name>
    <dbReference type="NCBI Taxonomy" id="1330018"/>
    <lineage>
        <taxon>Eukaryota</taxon>
        <taxon>Fungi</taxon>
        <taxon>Dikarya</taxon>
        <taxon>Basidiomycota</taxon>
        <taxon>Agaricomycotina</taxon>
        <taxon>Dacrymycetes</taxon>
        <taxon>Dacrymycetales</taxon>
        <taxon>Dacrymycetaceae</taxon>
        <taxon>Calocera</taxon>
    </lineage>
</organism>
<protein>
    <submittedName>
        <fullName evidence="1">Uncharacterized protein</fullName>
    </submittedName>
</protein>
<keyword evidence="2" id="KW-1185">Reference proteome</keyword>
<sequence>MHQFWYLDELVLPVLEYLERADKSRLSRTCKRLFLLAIPLVWHRPSFRGLANLFAAPSGYRSTRLFARLGSLVWRNGKVQANWLGANESLIERLEFYGAYVRRLDIVEVTNGRADDFMVILNAVLLSDRSLEDVFPKLENLHVTVSTPAFASQAFRFGFPNLKYLSLTLIVLGLTDDVPGSRYSDFLPSVFVLPRLDNLQMYGRTTNALAEAVFLEQTAERFPALKKLSAPLMLVDSSFLGPLALMKGLEKLNIQLDSLPSVLATRCDLPALDQLSVTYMRVFDLQCLLEALCAPNLQTLQIKSNAIRITGAAAAGNTRAYRTLCNTIASSWPALRVFTLSGFPDIITSVTPPTPWMWDSFSPLLECSEIRTCTIQTPVKVDVSDPDLFNIASAWPYLTDLALAIPEGSIVGPPSATANGVEHLALKCRQLENLALSVNLIYPVAEAPPAPPDISPNLKVLRLDVHDCPPCDAVWTADLLKQLFPKLKRFRFATRKVVRDNPELDGADERRMESMKEIKARLGLPN</sequence>
<accession>A0A167MK89</accession>
<dbReference type="SUPFAM" id="SSF52047">
    <property type="entry name" value="RNI-like"/>
    <property type="match status" value="1"/>
</dbReference>
<dbReference type="Proteomes" id="UP000076738">
    <property type="component" value="Unassembled WGS sequence"/>
</dbReference>
<dbReference type="EMBL" id="KV417282">
    <property type="protein sequence ID" value="KZO96804.1"/>
    <property type="molecule type" value="Genomic_DNA"/>
</dbReference>
<name>A0A167MK89_CALVF</name>
<evidence type="ECO:0000313" key="1">
    <source>
        <dbReference type="EMBL" id="KZO96804.1"/>
    </source>
</evidence>
<dbReference type="InterPro" id="IPR032675">
    <property type="entry name" value="LRR_dom_sf"/>
</dbReference>
<proteinExistence type="predicted"/>
<dbReference type="OrthoDB" id="3354475at2759"/>